<dbReference type="Proteomes" id="UP001296873">
    <property type="component" value="Unassembled WGS sequence"/>
</dbReference>
<proteinExistence type="predicted"/>
<evidence type="ECO:0000313" key="3">
    <source>
        <dbReference type="Proteomes" id="UP001296873"/>
    </source>
</evidence>
<keyword evidence="1" id="KW-0732">Signal</keyword>
<evidence type="ECO:0008006" key="4">
    <source>
        <dbReference type="Google" id="ProtNLM"/>
    </source>
</evidence>
<evidence type="ECO:0000256" key="1">
    <source>
        <dbReference type="SAM" id="SignalP"/>
    </source>
</evidence>
<reference evidence="2 3" key="1">
    <citation type="journal article" date="2020" name="Microorganisms">
        <title>Osmotic Adaptation and Compatible Solute Biosynthesis of Phototrophic Bacteria as Revealed from Genome Analyses.</title>
        <authorList>
            <person name="Imhoff J.F."/>
            <person name="Rahn T."/>
            <person name="Kunzel S."/>
            <person name="Keller A."/>
            <person name="Neulinger S.C."/>
        </authorList>
    </citation>
    <scope>NUCLEOTIDE SEQUENCE [LARGE SCALE GENOMIC DNA]</scope>
    <source>
        <strain evidence="2 3">DSM 9895</strain>
    </source>
</reference>
<feature type="chain" id="PRO_5045285039" description="Tat pathway signal sequence domain protein" evidence="1">
    <location>
        <begin position="30"/>
        <end position="228"/>
    </location>
</feature>
<keyword evidence="3" id="KW-1185">Reference proteome</keyword>
<sequence length="228" mass="24897">MTTLNRRNFLIASGSACALAALPAGFAHAGSVPPLGRITYEIERKGDVIGRHTMTLSRAANQLIARNEIGIEVRMFGFVAFRYEHSSRELLDADGIVELESKTNDDGTHQQLQARRAGSRLKVDGTAGRRELTGRVLTTSLWHPDTTRKRELLDIEDGALARIDPAGIGMETLDIPALGRVACRKYALNDDVQRTVWYDDAGRLLAASCVSKKDGSHVMAKATEIARA</sequence>
<dbReference type="PROSITE" id="PS51318">
    <property type="entry name" value="TAT"/>
    <property type="match status" value="1"/>
</dbReference>
<gene>
    <name evidence="2" type="ORF">CKO28_00705</name>
</gene>
<comment type="caution">
    <text evidence="2">The sequence shown here is derived from an EMBL/GenBank/DDBJ whole genome shotgun (WGS) entry which is preliminary data.</text>
</comment>
<dbReference type="RefSeq" id="WP_200338611.1">
    <property type="nucleotide sequence ID" value="NZ_NRRL01000001.1"/>
</dbReference>
<feature type="signal peptide" evidence="1">
    <location>
        <begin position="1"/>
        <end position="29"/>
    </location>
</feature>
<dbReference type="InterPro" id="IPR045767">
    <property type="entry name" value="DUF6134"/>
</dbReference>
<protein>
    <recommendedName>
        <fullName evidence="4">Tat pathway signal sequence domain protein</fullName>
    </recommendedName>
</protein>
<evidence type="ECO:0000313" key="2">
    <source>
        <dbReference type="EMBL" id="MBK1666561.1"/>
    </source>
</evidence>
<dbReference type="EMBL" id="NRRL01000001">
    <property type="protein sequence ID" value="MBK1666561.1"/>
    <property type="molecule type" value="Genomic_DNA"/>
</dbReference>
<dbReference type="Pfam" id="PF19630">
    <property type="entry name" value="DUF6134"/>
    <property type="match status" value="1"/>
</dbReference>
<organism evidence="2 3">
    <name type="scientific">Rhodovibrio sodomensis</name>
    <dbReference type="NCBI Taxonomy" id="1088"/>
    <lineage>
        <taxon>Bacteria</taxon>
        <taxon>Pseudomonadati</taxon>
        <taxon>Pseudomonadota</taxon>
        <taxon>Alphaproteobacteria</taxon>
        <taxon>Rhodospirillales</taxon>
        <taxon>Rhodovibrionaceae</taxon>
        <taxon>Rhodovibrio</taxon>
    </lineage>
</organism>
<dbReference type="InterPro" id="IPR006311">
    <property type="entry name" value="TAT_signal"/>
</dbReference>
<name>A0ABS1D9J1_9PROT</name>
<accession>A0ABS1D9J1</accession>